<dbReference type="EMBL" id="FPBF01000004">
    <property type="protein sequence ID" value="SFT97083.1"/>
    <property type="molecule type" value="Genomic_DNA"/>
</dbReference>
<keyword evidence="1" id="KW-0175">Coiled coil</keyword>
<dbReference type="OrthoDB" id="9793307at2"/>
<protein>
    <submittedName>
        <fullName evidence="3">Uncharacterized protein</fullName>
    </submittedName>
</protein>
<feature type="chain" id="PRO_5011607745" evidence="2">
    <location>
        <begin position="20"/>
        <end position="220"/>
    </location>
</feature>
<feature type="signal peptide" evidence="2">
    <location>
        <begin position="1"/>
        <end position="19"/>
    </location>
</feature>
<proteinExistence type="predicted"/>
<name>A0A1I7CCE5_9BACT</name>
<keyword evidence="4" id="KW-1185">Reference proteome</keyword>
<feature type="coiled-coil region" evidence="1">
    <location>
        <begin position="182"/>
        <end position="209"/>
    </location>
</feature>
<sequence length="220" mass="24880">MKKILLLITAFLISYLAECQVQHITGQTLLVNPTGRTLMMERDNEDSWLTFHDPNDNWYSLGIDRSNGGMFSLNAGGLLNSSQFTMNGFGNVGLGVSNAGDWKLAVNGQIRAKEIKVETGWSDFVFEKDYQLPTLEEVENHINEKGHLKDIPSAKEVAENGIFLGEMDSKLLQKIEELTLYIIAQEKNLNEQNSKLIRQEEEIEQLKLINGKTYRITITT</sequence>
<reference evidence="4" key="1">
    <citation type="submission" date="2016-10" db="EMBL/GenBank/DDBJ databases">
        <authorList>
            <person name="Varghese N."/>
            <person name="Submissions S."/>
        </authorList>
    </citation>
    <scope>NUCLEOTIDE SEQUENCE [LARGE SCALE GENOMIC DNA]</scope>
    <source>
        <strain evidence="4">DSM 23445</strain>
    </source>
</reference>
<dbReference type="Proteomes" id="UP000199673">
    <property type="component" value="Unassembled WGS sequence"/>
</dbReference>
<accession>A0A1I7CCE5</accession>
<organism evidence="3 4">
    <name type="scientific">Algoriphagus locisalis</name>
    <dbReference type="NCBI Taxonomy" id="305507"/>
    <lineage>
        <taxon>Bacteria</taxon>
        <taxon>Pseudomonadati</taxon>
        <taxon>Bacteroidota</taxon>
        <taxon>Cytophagia</taxon>
        <taxon>Cytophagales</taxon>
        <taxon>Cyclobacteriaceae</taxon>
        <taxon>Algoriphagus</taxon>
    </lineage>
</organism>
<evidence type="ECO:0000256" key="2">
    <source>
        <dbReference type="SAM" id="SignalP"/>
    </source>
</evidence>
<evidence type="ECO:0000313" key="3">
    <source>
        <dbReference type="EMBL" id="SFT97083.1"/>
    </source>
</evidence>
<evidence type="ECO:0000256" key="1">
    <source>
        <dbReference type="SAM" id="Coils"/>
    </source>
</evidence>
<dbReference type="AlphaFoldDB" id="A0A1I7CCE5"/>
<dbReference type="STRING" id="305507.SAMN04489724_3060"/>
<dbReference type="RefSeq" id="WP_091694931.1">
    <property type="nucleotide sequence ID" value="NZ_FPBF01000004.1"/>
</dbReference>
<gene>
    <name evidence="3" type="ORF">SAMN04489724_3060</name>
</gene>
<keyword evidence="2" id="KW-0732">Signal</keyword>
<evidence type="ECO:0000313" key="4">
    <source>
        <dbReference type="Proteomes" id="UP000199673"/>
    </source>
</evidence>